<name>A0AAD1ZL20_9LAMI</name>
<evidence type="ECO:0000313" key="4">
    <source>
        <dbReference type="Proteomes" id="UP000834106"/>
    </source>
</evidence>
<evidence type="ECO:0000313" key="3">
    <source>
        <dbReference type="EMBL" id="CAI9769716.1"/>
    </source>
</evidence>
<protein>
    <recommendedName>
        <fullName evidence="5">Late embryogenesis abundant protein LEA-2 subgroup domain-containing protein</fullName>
    </recommendedName>
</protein>
<proteinExistence type="predicted"/>
<organism evidence="3 4">
    <name type="scientific">Fraxinus pennsylvanica</name>
    <dbReference type="NCBI Taxonomy" id="56036"/>
    <lineage>
        <taxon>Eukaryota</taxon>
        <taxon>Viridiplantae</taxon>
        <taxon>Streptophyta</taxon>
        <taxon>Embryophyta</taxon>
        <taxon>Tracheophyta</taxon>
        <taxon>Spermatophyta</taxon>
        <taxon>Magnoliopsida</taxon>
        <taxon>eudicotyledons</taxon>
        <taxon>Gunneridae</taxon>
        <taxon>Pentapetalae</taxon>
        <taxon>asterids</taxon>
        <taxon>lamiids</taxon>
        <taxon>Lamiales</taxon>
        <taxon>Oleaceae</taxon>
        <taxon>Oleeae</taxon>
        <taxon>Fraxinus</taxon>
    </lineage>
</organism>
<dbReference type="InterPro" id="IPR055276">
    <property type="entry name" value="NHL41-like"/>
</dbReference>
<reference evidence="3" key="1">
    <citation type="submission" date="2023-05" db="EMBL/GenBank/DDBJ databases">
        <authorList>
            <person name="Huff M."/>
        </authorList>
    </citation>
    <scope>NUCLEOTIDE SEQUENCE</scope>
</reference>
<evidence type="ECO:0000256" key="1">
    <source>
        <dbReference type="SAM" id="MobiDB-lite"/>
    </source>
</evidence>
<evidence type="ECO:0000256" key="2">
    <source>
        <dbReference type="SAM" id="Phobius"/>
    </source>
</evidence>
<accession>A0AAD1ZL20</accession>
<evidence type="ECO:0008006" key="5">
    <source>
        <dbReference type="Google" id="ProtNLM"/>
    </source>
</evidence>
<keyword evidence="2" id="KW-0472">Membrane</keyword>
<dbReference type="PANTHER" id="PTHR48436:SF1">
    <property type="entry name" value="2, PUTATIVE-RELATED"/>
    <property type="match status" value="1"/>
</dbReference>
<feature type="transmembrane region" description="Helical" evidence="2">
    <location>
        <begin position="149"/>
        <end position="168"/>
    </location>
</feature>
<sequence length="357" mass="38926">MTNNYTIDSSEEEALFRSYPYALYFVQSPSAVSHAYESGYQSPLPSETTFNPNNTSRQEASPLALSRYSSSHGSNNSFLLIHKKNKSCDETVEYNVDQNCKEINRNEAEDDDDDDEVEDEYYDERKYNGWLQYFSFSYSTSSGWICLQIFWRLVLSIMIALVVFYIAAKPPKPRLSIKMTGIRPFRLGEGVDASGVTTKMLTCNCSLDLIIDNESKLFGLHIHNPALKMFFGKLPFAMSQGAELYAGSDGSTLFKLNVGTRNKAMYSAGRNMEDLLKSGKGLPLIIKLSFTSSFNVIWGFIHQKYQHEAQCGGASIGAGGAVGGGIGGGTVGTGAGAFIVRAGVGGGCWTGVGDACG</sequence>
<keyword evidence="2" id="KW-0812">Transmembrane</keyword>
<dbReference type="Proteomes" id="UP000834106">
    <property type="component" value="Chromosome 10"/>
</dbReference>
<feature type="compositionally biased region" description="Polar residues" evidence="1">
    <location>
        <begin position="39"/>
        <end position="57"/>
    </location>
</feature>
<dbReference type="PANTHER" id="PTHR48436">
    <property type="entry name" value="2, PUTATIVE-RELATED"/>
    <property type="match status" value="1"/>
</dbReference>
<dbReference type="AlphaFoldDB" id="A0AAD1ZL20"/>
<keyword evidence="2" id="KW-1133">Transmembrane helix</keyword>
<dbReference type="EMBL" id="OU503045">
    <property type="protein sequence ID" value="CAI9769716.1"/>
    <property type="molecule type" value="Genomic_DNA"/>
</dbReference>
<keyword evidence="4" id="KW-1185">Reference proteome</keyword>
<gene>
    <name evidence="3" type="ORF">FPE_LOCUS16574</name>
</gene>
<feature type="region of interest" description="Disordered" evidence="1">
    <location>
        <begin position="36"/>
        <end position="57"/>
    </location>
</feature>